<dbReference type="SUPFAM" id="SSF48371">
    <property type="entry name" value="ARM repeat"/>
    <property type="match status" value="1"/>
</dbReference>
<dbReference type="Gene3D" id="1.25.10.10">
    <property type="entry name" value="Leucine-rich Repeat Variant"/>
    <property type="match status" value="1"/>
</dbReference>
<name>A0ABY7P282_9ACTN</name>
<protein>
    <submittedName>
        <fullName evidence="1">HEAT repeat domain-containing protein</fullName>
    </submittedName>
</protein>
<dbReference type="EMBL" id="CP115300">
    <property type="protein sequence ID" value="WBO64626.1"/>
    <property type="molecule type" value="Genomic_DNA"/>
</dbReference>
<reference evidence="1 2" key="1">
    <citation type="submission" date="2022-12" db="EMBL/GenBank/DDBJ databases">
        <authorList>
            <person name="Mo P."/>
        </authorList>
    </citation>
    <scope>NUCLEOTIDE SEQUENCE [LARGE SCALE GENOMIC DNA]</scope>
    <source>
        <strain evidence="1 2">HUAS 2-6</strain>
    </source>
</reference>
<dbReference type="InterPro" id="IPR011989">
    <property type="entry name" value="ARM-like"/>
</dbReference>
<organism evidence="1 2">
    <name type="scientific">Streptomyces camelliae</name>
    <dbReference type="NCBI Taxonomy" id="3004093"/>
    <lineage>
        <taxon>Bacteria</taxon>
        <taxon>Bacillati</taxon>
        <taxon>Actinomycetota</taxon>
        <taxon>Actinomycetes</taxon>
        <taxon>Kitasatosporales</taxon>
        <taxon>Streptomycetaceae</taxon>
        <taxon>Streptomyces</taxon>
    </lineage>
</organism>
<dbReference type="InterPro" id="IPR016024">
    <property type="entry name" value="ARM-type_fold"/>
</dbReference>
<dbReference type="Proteomes" id="UP001212326">
    <property type="component" value="Chromosome"/>
</dbReference>
<sequence>MLPQHAYDEVLTALASASAEEPRRRLSRVFSSFGTVDRYIEALNHPSASVRESAAYGIQSACSVAYGRKPNPDVDYGLVINALIPLLADPDRDVLQRATWVLSMLGPGVVEPLRQLRERGPGKLRARALSVLAAVGGEEALSAADRAVVERLIRIKLLDDRARPLDVCFTSWIAVPGGDQQGIVELLDLFEARPATFALGQSVGAQDSDEGFEYGRVYVTPEVDGWTLVLGPWCNPVDQERAEDVLRVVTELSRRYGKAQAYYFGEQGGGSGWLVAENGDVVRRCSGSWEEADAQYTLGAPLPEEHAACIEEGITPDNEEEWADLAPYLAPELARQLGVSPSAWGRAP</sequence>
<keyword evidence="2" id="KW-1185">Reference proteome</keyword>
<evidence type="ECO:0000313" key="2">
    <source>
        <dbReference type="Proteomes" id="UP001212326"/>
    </source>
</evidence>
<dbReference type="RefSeq" id="WP_270082306.1">
    <property type="nucleotide sequence ID" value="NZ_CP115300.1"/>
</dbReference>
<gene>
    <name evidence="1" type="ORF">O1G22_18180</name>
</gene>
<evidence type="ECO:0000313" key="1">
    <source>
        <dbReference type="EMBL" id="WBO64626.1"/>
    </source>
</evidence>
<proteinExistence type="predicted"/>
<accession>A0ABY7P282</accession>